<evidence type="ECO:0000256" key="1">
    <source>
        <dbReference type="ARBA" id="ARBA00005664"/>
    </source>
</evidence>
<evidence type="ECO:0008006" key="7">
    <source>
        <dbReference type="Google" id="ProtNLM"/>
    </source>
</evidence>
<dbReference type="Gene3D" id="3.90.550.10">
    <property type="entry name" value="Spore Coat Polysaccharide Biosynthesis Protein SpsA, Chain A"/>
    <property type="match status" value="1"/>
</dbReference>
<feature type="transmembrane region" description="Helical" evidence="4">
    <location>
        <begin position="7"/>
        <end position="26"/>
    </location>
</feature>
<name>A0A9P4WY18_9PLEO</name>
<keyword evidence="6" id="KW-1185">Reference proteome</keyword>
<organism evidence="5 6">
    <name type="scientific">Didymella heteroderae</name>
    <dbReference type="NCBI Taxonomy" id="1769908"/>
    <lineage>
        <taxon>Eukaryota</taxon>
        <taxon>Fungi</taxon>
        <taxon>Dikarya</taxon>
        <taxon>Ascomycota</taxon>
        <taxon>Pezizomycotina</taxon>
        <taxon>Dothideomycetes</taxon>
        <taxon>Pleosporomycetidae</taxon>
        <taxon>Pleosporales</taxon>
        <taxon>Pleosporineae</taxon>
        <taxon>Didymellaceae</taxon>
        <taxon>Didymella</taxon>
    </lineage>
</organism>
<accession>A0A9P4WY18</accession>
<dbReference type="AlphaFoldDB" id="A0A9P4WY18"/>
<dbReference type="InterPro" id="IPR029044">
    <property type="entry name" value="Nucleotide-diphossugar_trans"/>
</dbReference>
<evidence type="ECO:0000256" key="2">
    <source>
        <dbReference type="ARBA" id="ARBA00022676"/>
    </source>
</evidence>
<protein>
    <recommendedName>
        <fullName evidence="7">Transferase</fullName>
    </recommendedName>
</protein>
<gene>
    <name evidence="5" type="ORF">E8E12_006607</name>
</gene>
<comment type="caution">
    <text evidence="5">The sequence shown here is derived from an EMBL/GenBank/DDBJ whole genome shotgun (WGS) entry which is preliminary data.</text>
</comment>
<dbReference type="InterPro" id="IPR008630">
    <property type="entry name" value="Glyco_trans_34"/>
</dbReference>
<dbReference type="PANTHER" id="PTHR31306">
    <property type="entry name" value="ALPHA-1,6-MANNOSYLTRANSFERASE MNN11-RELATED"/>
    <property type="match status" value="1"/>
</dbReference>
<sequence length="433" mass="49690">MLATQRYYYLALAIFFVIVSSSFFLFHGESDVHNELVKSPYRTNTTTATKSTIRDAIVALFDPIRIDPTHPEYLDSTGKYFAGGSKTTWTESLKKRILVVDIDTRVPTGSNEILNPDTLDWNSLEMSGGQLVSNAVMNHYLYAQIHGYDYKLYSAQSIPDHYNTWIMPHVFHELVPDYDFVVAMDADVTVSHLEIPLEWMFNRWGITRDTSMALPWDTEEFRNNKSISTDSYDLRVLNTGFVVAQNLPLTMDMLAAWKDCTGETRYPGCGKWKQEWSHEQRAFSEYIRHDPEFNVSSESIVGISCDDAVGWPGFKEDVHRDYPITECRGTFLRHHTLEKSKTKESSAESVMQALSQVLQVGVQQNLRQVWYQEPERKKPEDEVEDLKYVEDVEEEQDDEAVKLIGLLTDGESAAQEVRNEAVDVMPILEEGIY</sequence>
<dbReference type="GO" id="GO:0006487">
    <property type="term" value="P:protein N-linked glycosylation"/>
    <property type="evidence" value="ECO:0007669"/>
    <property type="project" value="TreeGrafter"/>
</dbReference>
<evidence type="ECO:0000256" key="3">
    <source>
        <dbReference type="ARBA" id="ARBA00022679"/>
    </source>
</evidence>
<evidence type="ECO:0000313" key="6">
    <source>
        <dbReference type="Proteomes" id="UP000758155"/>
    </source>
</evidence>
<reference evidence="5" key="1">
    <citation type="submission" date="2019-04" db="EMBL/GenBank/DDBJ databases">
        <title>Sequencing of skin fungus with MAO and IRED activity.</title>
        <authorList>
            <person name="Marsaioli A.J."/>
            <person name="Bonatto J.M.C."/>
            <person name="Reis Junior O."/>
        </authorList>
    </citation>
    <scope>NUCLEOTIDE SEQUENCE</scope>
    <source>
        <strain evidence="5">28M1</strain>
    </source>
</reference>
<dbReference type="GO" id="GO:0016757">
    <property type="term" value="F:glycosyltransferase activity"/>
    <property type="evidence" value="ECO:0007669"/>
    <property type="project" value="UniProtKB-KW"/>
</dbReference>
<dbReference type="OrthoDB" id="3763672at2759"/>
<keyword evidence="3" id="KW-0808">Transferase</keyword>
<keyword evidence="4" id="KW-1133">Transmembrane helix</keyword>
<dbReference type="Proteomes" id="UP000758155">
    <property type="component" value="Unassembled WGS sequence"/>
</dbReference>
<evidence type="ECO:0000313" key="5">
    <source>
        <dbReference type="EMBL" id="KAF3045056.1"/>
    </source>
</evidence>
<keyword evidence="4" id="KW-0472">Membrane</keyword>
<evidence type="ECO:0000256" key="4">
    <source>
        <dbReference type="SAM" id="Phobius"/>
    </source>
</evidence>
<keyword evidence="2" id="KW-0328">Glycosyltransferase</keyword>
<keyword evidence="4" id="KW-0812">Transmembrane</keyword>
<proteinExistence type="inferred from homology"/>
<dbReference type="EMBL" id="SWKV01000007">
    <property type="protein sequence ID" value="KAF3045056.1"/>
    <property type="molecule type" value="Genomic_DNA"/>
</dbReference>
<dbReference type="GO" id="GO:0000139">
    <property type="term" value="C:Golgi membrane"/>
    <property type="evidence" value="ECO:0007669"/>
    <property type="project" value="TreeGrafter"/>
</dbReference>
<dbReference type="PANTHER" id="PTHR31306:SF3">
    <property type="entry name" value="NUCLEOTIDE-DIPHOSPHO-SUGAR TRANSFERASE DOMAIN-CONTAINING PROTEIN"/>
    <property type="match status" value="1"/>
</dbReference>
<comment type="similarity">
    <text evidence="1">Belongs to the glycosyltransferase 34 family.</text>
</comment>